<organism evidence="1 2">
    <name type="scientific">Elysia crispata</name>
    <name type="common">lettuce slug</name>
    <dbReference type="NCBI Taxonomy" id="231223"/>
    <lineage>
        <taxon>Eukaryota</taxon>
        <taxon>Metazoa</taxon>
        <taxon>Spiralia</taxon>
        <taxon>Lophotrochozoa</taxon>
        <taxon>Mollusca</taxon>
        <taxon>Gastropoda</taxon>
        <taxon>Heterobranchia</taxon>
        <taxon>Euthyneura</taxon>
        <taxon>Panpulmonata</taxon>
        <taxon>Sacoglossa</taxon>
        <taxon>Placobranchoidea</taxon>
        <taxon>Plakobranchidae</taxon>
        <taxon>Elysia</taxon>
    </lineage>
</organism>
<dbReference type="AlphaFoldDB" id="A0AAE1E587"/>
<protein>
    <submittedName>
        <fullName evidence="1">Uncharacterized protein</fullName>
    </submittedName>
</protein>
<evidence type="ECO:0000313" key="1">
    <source>
        <dbReference type="EMBL" id="KAK3794025.1"/>
    </source>
</evidence>
<name>A0AAE1E587_9GAST</name>
<sequence>MRVNTALVRTRRAIEIEYRNLSIASYSFDRGGTTAAARTAKLIHDDDNKAVVGRVEINQNPPSQLSQGDRMSHVRAVSSQDRLSGRAPSARTWNRPKAYYLLSHGRQ</sequence>
<dbReference type="EMBL" id="JAWDGP010001156">
    <property type="protein sequence ID" value="KAK3794025.1"/>
    <property type="molecule type" value="Genomic_DNA"/>
</dbReference>
<gene>
    <name evidence="1" type="ORF">RRG08_028458</name>
</gene>
<dbReference type="Proteomes" id="UP001283361">
    <property type="component" value="Unassembled WGS sequence"/>
</dbReference>
<evidence type="ECO:0000313" key="2">
    <source>
        <dbReference type="Proteomes" id="UP001283361"/>
    </source>
</evidence>
<comment type="caution">
    <text evidence="1">The sequence shown here is derived from an EMBL/GenBank/DDBJ whole genome shotgun (WGS) entry which is preliminary data.</text>
</comment>
<keyword evidence="2" id="KW-1185">Reference proteome</keyword>
<proteinExistence type="predicted"/>
<accession>A0AAE1E587</accession>
<reference evidence="1" key="1">
    <citation type="journal article" date="2023" name="G3 (Bethesda)">
        <title>A reference genome for the long-term kleptoplast-retaining sea slug Elysia crispata morphotype clarki.</title>
        <authorList>
            <person name="Eastman K.E."/>
            <person name="Pendleton A.L."/>
            <person name="Shaikh M.A."/>
            <person name="Suttiyut T."/>
            <person name="Ogas R."/>
            <person name="Tomko P."/>
            <person name="Gavelis G."/>
            <person name="Widhalm J.R."/>
            <person name="Wisecaver J.H."/>
        </authorList>
    </citation>
    <scope>NUCLEOTIDE SEQUENCE</scope>
    <source>
        <strain evidence="1">ECLA1</strain>
    </source>
</reference>